<feature type="chain" id="PRO_5044966708" description="Carboxylic ester hydrolase" evidence="3">
    <location>
        <begin position="25"/>
        <end position="584"/>
    </location>
</feature>
<dbReference type="RefSeq" id="WP_210087234.1">
    <property type="nucleotide sequence ID" value="NZ_JAGGKG010000001.1"/>
</dbReference>
<dbReference type="SUPFAM" id="SSF53474">
    <property type="entry name" value="alpha/beta-Hydrolases"/>
    <property type="match status" value="1"/>
</dbReference>
<name>A0ABS4FLT1_9BACL</name>
<keyword evidence="6" id="KW-1185">Reference proteome</keyword>
<organism evidence="5 6">
    <name type="scientific">Paenibacillus turicensis</name>
    <dbReference type="NCBI Taxonomy" id="160487"/>
    <lineage>
        <taxon>Bacteria</taxon>
        <taxon>Bacillati</taxon>
        <taxon>Bacillota</taxon>
        <taxon>Bacilli</taxon>
        <taxon>Bacillales</taxon>
        <taxon>Paenibacillaceae</taxon>
        <taxon>Paenibacillus</taxon>
    </lineage>
</organism>
<sequence>MKKKNKIIALLLSAVMLTSMTSFYTAPQQVSANQQINTQVTAVYKPGIVQETKFGKVKGVKDELNQALVWKGVPYGGATTGEQRWKKPVDPIKWSGELDATKPGDVAIQLSGKNIIGSESALNLDIYRPDNANSKLPVFVYIHGGNNQTGISGEITGNSFVKDMNAIFISVNYRLGPLGFNPLPALNTGDKLEDSGNYALLDIAKSLDWIKENIAHFGGDANNITLSGFSAGGRDVMAILASPVFKGKFHKAISFSGGMSIANKEDSAKVFAKAIAPLVVEDKVKATEAEAYQWLLTTGSDVKDYLYSVPAEKLAKLMGNAGIRMSVFPHLYNDGYVLPKEGFNTTTYNSVPLLMLTGANEFSLFGRFDAYFAKDVASNEINTNPSKVAEYDFVNKYGGELYSLFNVKESAQKMAPFYKSDIYGLEINFGKDAYVAGKELATFGAYHGVFVPLLQPDNQNYATLVGDGYKTEGAKDLSRVFRGYISNFLKTGNPNGQGLTNWNPWSNSNEMDGQSLMILDANRFKALAYMSNKPYTYESVLNAMDQDHSISAETKQDIISKVLNGRWFSKRLDQKYNNPSLWVK</sequence>
<accession>A0ABS4FLT1</accession>
<evidence type="ECO:0000313" key="5">
    <source>
        <dbReference type="EMBL" id="MBP1903535.1"/>
    </source>
</evidence>
<keyword evidence="2 3" id="KW-0378">Hydrolase</keyword>
<dbReference type="Pfam" id="PF00135">
    <property type="entry name" value="COesterase"/>
    <property type="match status" value="1"/>
</dbReference>
<dbReference type="InterPro" id="IPR002018">
    <property type="entry name" value="CarbesteraseB"/>
</dbReference>
<dbReference type="PROSITE" id="PS00122">
    <property type="entry name" value="CARBOXYLESTERASE_B_1"/>
    <property type="match status" value="1"/>
</dbReference>
<proteinExistence type="inferred from homology"/>
<gene>
    <name evidence="5" type="ORF">J2Z32_000147</name>
</gene>
<feature type="signal peptide" evidence="3">
    <location>
        <begin position="1"/>
        <end position="24"/>
    </location>
</feature>
<dbReference type="InterPro" id="IPR029058">
    <property type="entry name" value="AB_hydrolase_fold"/>
</dbReference>
<reference evidence="5 6" key="1">
    <citation type="submission" date="2021-03" db="EMBL/GenBank/DDBJ databases">
        <title>Genomic Encyclopedia of Type Strains, Phase IV (KMG-IV): sequencing the most valuable type-strain genomes for metagenomic binning, comparative biology and taxonomic classification.</title>
        <authorList>
            <person name="Goeker M."/>
        </authorList>
    </citation>
    <scope>NUCLEOTIDE SEQUENCE [LARGE SCALE GENOMIC DNA]</scope>
    <source>
        <strain evidence="5 6">DSM 14349</strain>
    </source>
</reference>
<dbReference type="PANTHER" id="PTHR11559">
    <property type="entry name" value="CARBOXYLESTERASE"/>
    <property type="match status" value="1"/>
</dbReference>
<dbReference type="Proteomes" id="UP001519272">
    <property type="component" value="Unassembled WGS sequence"/>
</dbReference>
<dbReference type="GO" id="GO:0016787">
    <property type="term" value="F:hydrolase activity"/>
    <property type="evidence" value="ECO:0007669"/>
    <property type="project" value="UniProtKB-KW"/>
</dbReference>
<evidence type="ECO:0000256" key="3">
    <source>
        <dbReference type="RuleBase" id="RU361235"/>
    </source>
</evidence>
<evidence type="ECO:0000313" key="6">
    <source>
        <dbReference type="Proteomes" id="UP001519272"/>
    </source>
</evidence>
<evidence type="ECO:0000259" key="4">
    <source>
        <dbReference type="Pfam" id="PF00135"/>
    </source>
</evidence>
<dbReference type="EMBL" id="JAGGKG010000001">
    <property type="protein sequence ID" value="MBP1903535.1"/>
    <property type="molecule type" value="Genomic_DNA"/>
</dbReference>
<comment type="similarity">
    <text evidence="1 3">Belongs to the type-B carboxylesterase/lipase family.</text>
</comment>
<dbReference type="EC" id="3.1.1.-" evidence="3"/>
<evidence type="ECO:0000256" key="2">
    <source>
        <dbReference type="ARBA" id="ARBA00022801"/>
    </source>
</evidence>
<comment type="caution">
    <text evidence="5">The sequence shown here is derived from an EMBL/GenBank/DDBJ whole genome shotgun (WGS) entry which is preliminary data.</text>
</comment>
<dbReference type="InterPro" id="IPR050309">
    <property type="entry name" value="Type-B_Carboxylest/Lipase"/>
</dbReference>
<evidence type="ECO:0000256" key="1">
    <source>
        <dbReference type="ARBA" id="ARBA00005964"/>
    </source>
</evidence>
<protein>
    <recommendedName>
        <fullName evidence="3">Carboxylic ester hydrolase</fullName>
        <ecNumber evidence="3">3.1.1.-</ecNumber>
    </recommendedName>
</protein>
<keyword evidence="3" id="KW-0732">Signal</keyword>
<feature type="domain" description="Carboxylesterase type B" evidence="4">
    <location>
        <begin position="51"/>
        <end position="382"/>
    </location>
</feature>
<dbReference type="InterPro" id="IPR019826">
    <property type="entry name" value="Carboxylesterase_B_AS"/>
</dbReference>
<dbReference type="Gene3D" id="3.40.50.1820">
    <property type="entry name" value="alpha/beta hydrolase"/>
    <property type="match status" value="1"/>
</dbReference>